<evidence type="ECO:0000313" key="1">
    <source>
        <dbReference type="EMBL" id="CAG9335104.1"/>
    </source>
</evidence>
<evidence type="ECO:0000313" key="2">
    <source>
        <dbReference type="Proteomes" id="UP001162131"/>
    </source>
</evidence>
<organism evidence="1 2">
    <name type="scientific">Blepharisma stoltei</name>
    <dbReference type="NCBI Taxonomy" id="1481888"/>
    <lineage>
        <taxon>Eukaryota</taxon>
        <taxon>Sar</taxon>
        <taxon>Alveolata</taxon>
        <taxon>Ciliophora</taxon>
        <taxon>Postciliodesmatophora</taxon>
        <taxon>Heterotrichea</taxon>
        <taxon>Heterotrichida</taxon>
        <taxon>Blepharismidae</taxon>
        <taxon>Blepharisma</taxon>
    </lineage>
</organism>
<dbReference type="Proteomes" id="UP001162131">
    <property type="component" value="Unassembled WGS sequence"/>
</dbReference>
<reference evidence="1" key="1">
    <citation type="submission" date="2021-09" db="EMBL/GenBank/DDBJ databases">
        <authorList>
            <consortium name="AG Swart"/>
            <person name="Singh M."/>
            <person name="Singh A."/>
            <person name="Seah K."/>
            <person name="Emmerich C."/>
        </authorList>
    </citation>
    <scope>NUCLEOTIDE SEQUENCE</scope>
    <source>
        <strain evidence="1">ATCC30299</strain>
    </source>
</reference>
<dbReference type="EMBL" id="CAJZBQ010000060">
    <property type="protein sequence ID" value="CAG9335104.1"/>
    <property type="molecule type" value="Genomic_DNA"/>
</dbReference>
<protein>
    <submittedName>
        <fullName evidence="1">Uncharacterized protein</fullName>
    </submittedName>
</protein>
<sequence length="138" mass="15989">MKKQHNHKSSYSLSRNGSFDVLEELEKTKFEIASVFSPIGSKCSSPLFENRAKPIRVKESPYGKLPAISIHRNPMSMISGREISSEWKKKYQHVNKSRLHQWAVAKSIIDRNINLNRAELFLENHGIRFSHYYSNSNV</sequence>
<dbReference type="AlphaFoldDB" id="A0AAU9KHC3"/>
<comment type="caution">
    <text evidence="1">The sequence shown here is derived from an EMBL/GenBank/DDBJ whole genome shotgun (WGS) entry which is preliminary data.</text>
</comment>
<proteinExistence type="predicted"/>
<accession>A0AAU9KHC3</accession>
<keyword evidence="2" id="KW-1185">Reference proteome</keyword>
<name>A0AAU9KHC3_9CILI</name>
<gene>
    <name evidence="1" type="ORF">BSTOLATCC_MIC62682</name>
</gene>